<dbReference type="Proteomes" id="UP000549617">
    <property type="component" value="Unassembled WGS sequence"/>
</dbReference>
<protein>
    <recommendedName>
        <fullName evidence="3">protein-glutamate methylesterase</fullName>
        <ecNumber evidence="3">3.1.1.61</ecNumber>
    </recommendedName>
</protein>
<feature type="modified residue" description="4-aspartylphosphate" evidence="6">
    <location>
        <position position="35"/>
    </location>
</feature>
<dbReference type="Pfam" id="PF01339">
    <property type="entry name" value="CheB_methylest"/>
    <property type="match status" value="1"/>
</dbReference>
<reference evidence="9 10" key="1">
    <citation type="submission" date="2020-08" db="EMBL/GenBank/DDBJ databases">
        <title>Genomic Encyclopedia of Type Strains, Phase IV (KMG-IV): sequencing the most valuable type-strain genomes for metagenomic binning, comparative biology and taxonomic classification.</title>
        <authorList>
            <person name="Goeker M."/>
        </authorList>
    </citation>
    <scope>NUCLEOTIDE SEQUENCE [LARGE SCALE GENOMIC DNA]</scope>
    <source>
        <strain evidence="9 10">DSM 25079</strain>
    </source>
</reference>
<dbReference type="GO" id="GO:0005737">
    <property type="term" value="C:cytoplasm"/>
    <property type="evidence" value="ECO:0007669"/>
    <property type="project" value="InterPro"/>
</dbReference>
<evidence type="ECO:0000256" key="1">
    <source>
        <dbReference type="ARBA" id="ARBA00022500"/>
    </source>
</evidence>
<dbReference type="InterPro" id="IPR000673">
    <property type="entry name" value="Sig_transdc_resp-reg_Me-estase"/>
</dbReference>
<dbReference type="PIRSF" id="PIRSF000876">
    <property type="entry name" value="RR_chemtxs_CheB"/>
    <property type="match status" value="1"/>
</dbReference>
<dbReference type="PROSITE" id="PS50110">
    <property type="entry name" value="RESPONSE_REGULATORY"/>
    <property type="match status" value="1"/>
</dbReference>
<dbReference type="PROSITE" id="PS50122">
    <property type="entry name" value="CHEB"/>
    <property type="match status" value="1"/>
</dbReference>
<evidence type="ECO:0000256" key="2">
    <source>
        <dbReference type="ARBA" id="ARBA00022801"/>
    </source>
</evidence>
<evidence type="ECO:0000256" key="5">
    <source>
        <dbReference type="PROSITE-ProRule" id="PRU00050"/>
    </source>
</evidence>
<keyword evidence="6" id="KW-0597">Phosphoprotein</keyword>
<keyword evidence="2 5" id="KW-0378">Hydrolase</keyword>
<dbReference type="PANTHER" id="PTHR42872:SF3">
    <property type="entry name" value="PROTEIN-GLUTAMATE METHYLESTERASE_PROTEIN-GLUTAMINE GLUTAMINASE 1"/>
    <property type="match status" value="1"/>
</dbReference>
<feature type="domain" description="CheB-type methylesterase" evidence="8">
    <location>
        <begin position="145"/>
        <end position="331"/>
    </location>
</feature>
<dbReference type="SUPFAM" id="SSF52738">
    <property type="entry name" value="Methylesterase CheB, C-terminal domain"/>
    <property type="match status" value="1"/>
</dbReference>
<feature type="domain" description="Response regulatory" evidence="7">
    <location>
        <begin position="1"/>
        <end position="102"/>
    </location>
</feature>
<evidence type="ECO:0000259" key="7">
    <source>
        <dbReference type="PROSITE" id="PS50110"/>
    </source>
</evidence>
<dbReference type="AlphaFoldDB" id="A0A7W9AK41"/>
<feature type="active site" evidence="5">
    <location>
        <position position="273"/>
    </location>
</feature>
<dbReference type="SUPFAM" id="SSF52172">
    <property type="entry name" value="CheY-like"/>
    <property type="match status" value="1"/>
</dbReference>
<keyword evidence="10" id="KW-1185">Reference proteome</keyword>
<organism evidence="9 10">
    <name type="scientific">Sphingobium boeckii</name>
    <dbReference type="NCBI Taxonomy" id="1082345"/>
    <lineage>
        <taxon>Bacteria</taxon>
        <taxon>Pseudomonadati</taxon>
        <taxon>Pseudomonadota</taxon>
        <taxon>Alphaproteobacteria</taxon>
        <taxon>Sphingomonadales</taxon>
        <taxon>Sphingomonadaceae</taxon>
        <taxon>Sphingobium</taxon>
    </lineage>
</organism>
<keyword evidence="1 5" id="KW-0145">Chemotaxis</keyword>
<dbReference type="GO" id="GO:0006935">
    <property type="term" value="P:chemotaxis"/>
    <property type="evidence" value="ECO:0007669"/>
    <property type="project" value="UniProtKB-UniRule"/>
</dbReference>
<dbReference type="InterPro" id="IPR011006">
    <property type="entry name" value="CheY-like_superfamily"/>
</dbReference>
<name>A0A7W9AK41_9SPHN</name>
<gene>
    <name evidence="9" type="ORF">FHS49_003186</name>
</gene>
<sequence>MVSQNPAFEIVDAVSSAREALALLERETVDVILLDIEMPGRTGISALPDLIDKSRGARVLIVSALAEDGAAATVEALTLGAADTLAKPGRGTFSGKFSEILCERLIRLGQSDMGQGMIRNRAPDHREVPITPAAPHIKRGAVACVAIGASTGGLHAIAEFFKHLPADFTAPILITQHLPAVFMPFFARQIETGSGRRAMVARDGMALEPGLIHIAPGDAHLCLHRSGDRVFVRLSRVKAVSGCLPSVDPMFVSVADIFGDRAVGVVLSGMGRDGTIGAADMAAKGAELLAQDVETSVVWGMPGSIAKAGLATGVMTPGAIARHIGQRAVRA</sequence>
<dbReference type="InterPro" id="IPR008248">
    <property type="entry name" value="CheB-like"/>
</dbReference>
<dbReference type="Gene3D" id="3.40.50.180">
    <property type="entry name" value="Methylesterase CheB, C-terminal domain"/>
    <property type="match status" value="1"/>
</dbReference>
<comment type="caution">
    <text evidence="9">The sequence shown here is derived from an EMBL/GenBank/DDBJ whole genome shotgun (WGS) entry which is preliminary data.</text>
</comment>
<dbReference type="GO" id="GO:0000156">
    <property type="term" value="F:phosphorelay response regulator activity"/>
    <property type="evidence" value="ECO:0007669"/>
    <property type="project" value="InterPro"/>
</dbReference>
<comment type="catalytic activity">
    <reaction evidence="4">
        <text>[protein]-L-glutamate 5-O-methyl ester + H2O = L-glutamyl-[protein] + methanol + H(+)</text>
        <dbReference type="Rhea" id="RHEA:23236"/>
        <dbReference type="Rhea" id="RHEA-COMP:10208"/>
        <dbReference type="Rhea" id="RHEA-COMP:10311"/>
        <dbReference type="ChEBI" id="CHEBI:15377"/>
        <dbReference type="ChEBI" id="CHEBI:15378"/>
        <dbReference type="ChEBI" id="CHEBI:17790"/>
        <dbReference type="ChEBI" id="CHEBI:29973"/>
        <dbReference type="ChEBI" id="CHEBI:82795"/>
        <dbReference type="EC" id="3.1.1.61"/>
    </reaction>
</comment>
<dbReference type="CDD" id="cd16432">
    <property type="entry name" value="CheB_Rec"/>
    <property type="match status" value="1"/>
</dbReference>
<dbReference type="InterPro" id="IPR001789">
    <property type="entry name" value="Sig_transdc_resp-reg_receiver"/>
</dbReference>
<feature type="active site" evidence="5">
    <location>
        <position position="150"/>
    </location>
</feature>
<dbReference type="EC" id="3.1.1.61" evidence="3"/>
<evidence type="ECO:0000256" key="3">
    <source>
        <dbReference type="ARBA" id="ARBA00039140"/>
    </source>
</evidence>
<accession>A0A7W9AK41</accession>
<dbReference type="PANTHER" id="PTHR42872">
    <property type="entry name" value="PROTEIN-GLUTAMATE METHYLESTERASE/PROTEIN-GLUTAMINE GLUTAMINASE"/>
    <property type="match status" value="1"/>
</dbReference>
<dbReference type="GO" id="GO:0008984">
    <property type="term" value="F:protein-glutamate methylesterase activity"/>
    <property type="evidence" value="ECO:0007669"/>
    <property type="project" value="UniProtKB-EC"/>
</dbReference>
<dbReference type="InterPro" id="IPR035909">
    <property type="entry name" value="CheB_C"/>
</dbReference>
<dbReference type="Pfam" id="PF00072">
    <property type="entry name" value="Response_reg"/>
    <property type="match status" value="1"/>
</dbReference>
<evidence type="ECO:0000313" key="10">
    <source>
        <dbReference type="Proteomes" id="UP000549617"/>
    </source>
</evidence>
<feature type="active site" evidence="5">
    <location>
        <position position="177"/>
    </location>
</feature>
<evidence type="ECO:0000256" key="6">
    <source>
        <dbReference type="PROSITE-ProRule" id="PRU00169"/>
    </source>
</evidence>
<dbReference type="EMBL" id="JACIJC010000005">
    <property type="protein sequence ID" value="MBB5687158.1"/>
    <property type="molecule type" value="Genomic_DNA"/>
</dbReference>
<evidence type="ECO:0000256" key="4">
    <source>
        <dbReference type="ARBA" id="ARBA00048267"/>
    </source>
</evidence>
<proteinExistence type="predicted"/>
<dbReference type="Gene3D" id="3.40.50.2300">
    <property type="match status" value="1"/>
</dbReference>
<evidence type="ECO:0000259" key="8">
    <source>
        <dbReference type="PROSITE" id="PS50122"/>
    </source>
</evidence>
<evidence type="ECO:0000313" key="9">
    <source>
        <dbReference type="EMBL" id="MBB5687158.1"/>
    </source>
</evidence>